<dbReference type="CDD" id="cd00075">
    <property type="entry name" value="HATPase"/>
    <property type="match status" value="1"/>
</dbReference>
<organism evidence="14 15">
    <name type="scientific">Microbacterium wangchenii</name>
    <dbReference type="NCBI Taxonomy" id="2541726"/>
    <lineage>
        <taxon>Bacteria</taxon>
        <taxon>Bacillati</taxon>
        <taxon>Actinomycetota</taxon>
        <taxon>Actinomycetes</taxon>
        <taxon>Micrococcales</taxon>
        <taxon>Microbacteriaceae</taxon>
        <taxon>Microbacterium</taxon>
    </lineage>
</organism>
<evidence type="ECO:0000259" key="12">
    <source>
        <dbReference type="PROSITE" id="PS50109"/>
    </source>
</evidence>
<feature type="transmembrane region" description="Helical" evidence="11">
    <location>
        <begin position="12"/>
        <end position="37"/>
    </location>
</feature>
<dbReference type="InterPro" id="IPR003661">
    <property type="entry name" value="HisK_dim/P_dom"/>
</dbReference>
<keyword evidence="9" id="KW-0902">Two-component regulatory system</keyword>
<dbReference type="PANTHER" id="PTHR45436:SF5">
    <property type="entry name" value="SENSOR HISTIDINE KINASE TRCS"/>
    <property type="match status" value="1"/>
</dbReference>
<dbReference type="Gene3D" id="6.10.340.10">
    <property type="match status" value="1"/>
</dbReference>
<evidence type="ECO:0000313" key="14">
    <source>
        <dbReference type="EMBL" id="QBR89100.1"/>
    </source>
</evidence>
<dbReference type="InterPro" id="IPR005467">
    <property type="entry name" value="His_kinase_dom"/>
</dbReference>
<dbReference type="SUPFAM" id="SSF47384">
    <property type="entry name" value="Homodimeric domain of signal transducing histidine kinase"/>
    <property type="match status" value="1"/>
</dbReference>
<dbReference type="PRINTS" id="PR00344">
    <property type="entry name" value="BCTRLSENSOR"/>
</dbReference>
<keyword evidence="4" id="KW-0597">Phosphoprotein</keyword>
<gene>
    <name evidence="14" type="ORF">E4K62_10635</name>
</gene>
<evidence type="ECO:0000256" key="6">
    <source>
        <dbReference type="ARBA" id="ARBA00022692"/>
    </source>
</evidence>
<dbReference type="InterPro" id="IPR036097">
    <property type="entry name" value="HisK_dim/P_sf"/>
</dbReference>
<reference evidence="14 15" key="1">
    <citation type="submission" date="2019-03" db="EMBL/GenBank/DDBJ databases">
        <authorList>
            <person name="Dong K."/>
        </authorList>
    </citation>
    <scope>NUCLEOTIDE SEQUENCE [LARGE SCALE GENOMIC DNA]</scope>
    <source>
        <strain evidence="15">dk512</strain>
    </source>
</reference>
<dbReference type="PROSITE" id="PS50885">
    <property type="entry name" value="HAMP"/>
    <property type="match status" value="1"/>
</dbReference>
<keyword evidence="6 11" id="KW-0812">Transmembrane</keyword>
<proteinExistence type="predicted"/>
<evidence type="ECO:0000256" key="1">
    <source>
        <dbReference type="ARBA" id="ARBA00000085"/>
    </source>
</evidence>
<dbReference type="GO" id="GO:0016301">
    <property type="term" value="F:kinase activity"/>
    <property type="evidence" value="ECO:0007669"/>
    <property type="project" value="UniProtKB-KW"/>
</dbReference>
<dbReference type="Gene3D" id="1.10.287.130">
    <property type="match status" value="1"/>
</dbReference>
<dbReference type="Pfam" id="PF02518">
    <property type="entry name" value="HATPase_c"/>
    <property type="match status" value="1"/>
</dbReference>
<dbReference type="PROSITE" id="PS50109">
    <property type="entry name" value="HIS_KIN"/>
    <property type="match status" value="1"/>
</dbReference>
<feature type="domain" description="Histidine kinase" evidence="12">
    <location>
        <begin position="222"/>
        <end position="430"/>
    </location>
</feature>
<dbReference type="Pfam" id="PF00672">
    <property type="entry name" value="HAMP"/>
    <property type="match status" value="1"/>
</dbReference>
<evidence type="ECO:0000313" key="15">
    <source>
        <dbReference type="Proteomes" id="UP000295748"/>
    </source>
</evidence>
<keyword evidence="15" id="KW-1185">Reference proteome</keyword>
<dbReference type="CDD" id="cd06225">
    <property type="entry name" value="HAMP"/>
    <property type="match status" value="1"/>
</dbReference>
<evidence type="ECO:0000259" key="13">
    <source>
        <dbReference type="PROSITE" id="PS50885"/>
    </source>
</evidence>
<dbReference type="SMART" id="SM00388">
    <property type="entry name" value="HisKA"/>
    <property type="match status" value="1"/>
</dbReference>
<dbReference type="SUPFAM" id="SSF55874">
    <property type="entry name" value="ATPase domain of HSP90 chaperone/DNA topoisomerase II/histidine kinase"/>
    <property type="match status" value="1"/>
</dbReference>
<evidence type="ECO:0000256" key="9">
    <source>
        <dbReference type="ARBA" id="ARBA00023012"/>
    </source>
</evidence>
<dbReference type="Proteomes" id="UP000295748">
    <property type="component" value="Chromosome"/>
</dbReference>
<protein>
    <recommendedName>
        <fullName evidence="3">histidine kinase</fullName>
        <ecNumber evidence="3">2.7.13.3</ecNumber>
    </recommendedName>
</protein>
<keyword evidence="10 11" id="KW-0472">Membrane</keyword>
<feature type="transmembrane region" description="Helical" evidence="11">
    <location>
        <begin position="137"/>
        <end position="160"/>
    </location>
</feature>
<keyword evidence="8 11" id="KW-1133">Transmembrane helix</keyword>
<dbReference type="InterPro" id="IPR003660">
    <property type="entry name" value="HAMP_dom"/>
</dbReference>
<dbReference type="InterPro" id="IPR003594">
    <property type="entry name" value="HATPase_dom"/>
</dbReference>
<feature type="domain" description="HAMP" evidence="13">
    <location>
        <begin position="161"/>
        <end position="214"/>
    </location>
</feature>
<evidence type="ECO:0000256" key="3">
    <source>
        <dbReference type="ARBA" id="ARBA00012438"/>
    </source>
</evidence>
<comment type="subcellular location">
    <subcellularLocation>
        <location evidence="2">Cell membrane</location>
    </subcellularLocation>
</comment>
<dbReference type="PANTHER" id="PTHR45436">
    <property type="entry name" value="SENSOR HISTIDINE KINASE YKOH"/>
    <property type="match status" value="1"/>
</dbReference>
<evidence type="ECO:0000256" key="2">
    <source>
        <dbReference type="ARBA" id="ARBA00004236"/>
    </source>
</evidence>
<dbReference type="Gene3D" id="3.30.565.10">
    <property type="entry name" value="Histidine kinase-like ATPase, C-terminal domain"/>
    <property type="match status" value="1"/>
</dbReference>
<dbReference type="InterPro" id="IPR004358">
    <property type="entry name" value="Sig_transdc_His_kin-like_C"/>
</dbReference>
<dbReference type="SUPFAM" id="SSF158472">
    <property type="entry name" value="HAMP domain-like"/>
    <property type="match status" value="1"/>
</dbReference>
<keyword evidence="7 14" id="KW-0418">Kinase</keyword>
<keyword evidence="5" id="KW-0808">Transferase</keyword>
<dbReference type="CDD" id="cd00082">
    <property type="entry name" value="HisKA"/>
    <property type="match status" value="1"/>
</dbReference>
<dbReference type="SMART" id="SM00304">
    <property type="entry name" value="HAMP"/>
    <property type="match status" value="1"/>
</dbReference>
<dbReference type="InterPro" id="IPR050428">
    <property type="entry name" value="TCS_sensor_his_kinase"/>
</dbReference>
<evidence type="ECO:0000256" key="5">
    <source>
        <dbReference type="ARBA" id="ARBA00022679"/>
    </source>
</evidence>
<evidence type="ECO:0000256" key="7">
    <source>
        <dbReference type="ARBA" id="ARBA00022777"/>
    </source>
</evidence>
<dbReference type="EMBL" id="CP038266">
    <property type="protein sequence ID" value="QBR89100.1"/>
    <property type="molecule type" value="Genomic_DNA"/>
</dbReference>
<dbReference type="SMART" id="SM00387">
    <property type="entry name" value="HATPase_c"/>
    <property type="match status" value="1"/>
</dbReference>
<evidence type="ECO:0000256" key="10">
    <source>
        <dbReference type="ARBA" id="ARBA00023136"/>
    </source>
</evidence>
<comment type="catalytic activity">
    <reaction evidence="1">
        <text>ATP + protein L-histidine = ADP + protein N-phospho-L-histidine.</text>
        <dbReference type="EC" id="2.7.13.3"/>
    </reaction>
</comment>
<dbReference type="InterPro" id="IPR036890">
    <property type="entry name" value="HATPase_C_sf"/>
</dbReference>
<name>A0ABX5SSG1_9MICO</name>
<evidence type="ECO:0000256" key="8">
    <source>
        <dbReference type="ARBA" id="ARBA00022989"/>
    </source>
</evidence>
<evidence type="ECO:0000256" key="4">
    <source>
        <dbReference type="ARBA" id="ARBA00022553"/>
    </source>
</evidence>
<dbReference type="EC" id="2.7.13.3" evidence="3"/>
<accession>A0ABX5SSG1</accession>
<sequence>MLRSVRARTTAGATAVVAVALIIGAFAFFGVLTASVFESAERAAENRAEELAARIEDDSAQFISTLDEEVVQVLDANGEVIASGGDAGSEPLPTGKAPGVVRVDGEPVFLVTEDLPGGRVLALGVSVEDETETLGTVALLLTAAVPVLVALVAATTWIVVGRALRPVERIRADVDGITAERLDRRVPVPDSQDEIAHLTRTMNGMLDRLDASAQAQRRFVSDASHELRSPLATIRQHAEIAQTHPDTTSVGELADLVHEEGLRMQGLVDALLLLTRLDEGAAPPHETVDLDDLVLAEVRRLRQSGRTVDGSGIGAARVAGDPRLLGQLVRNLADNAARHARNRIAFTVGEHAGTVVLEVEDDGSGIPEAERERVFERFVRLDEARARDAGGSGLGLAIVRAIAAASGGSVSVAESRWGGARFVVRLPAAT</sequence>
<dbReference type="Pfam" id="PF00512">
    <property type="entry name" value="HisKA"/>
    <property type="match status" value="1"/>
</dbReference>
<evidence type="ECO:0000256" key="11">
    <source>
        <dbReference type="SAM" id="Phobius"/>
    </source>
</evidence>